<evidence type="ECO:0000313" key="6">
    <source>
        <dbReference type="Proteomes" id="UP000236752"/>
    </source>
</evidence>
<dbReference type="OrthoDB" id="9805774at2"/>
<dbReference type="InterPro" id="IPR000843">
    <property type="entry name" value="HTH_LacI"/>
</dbReference>
<dbReference type="PANTHER" id="PTHR30146">
    <property type="entry name" value="LACI-RELATED TRANSCRIPTIONAL REPRESSOR"/>
    <property type="match status" value="1"/>
</dbReference>
<dbReference type="Gene3D" id="3.40.50.2300">
    <property type="match status" value="2"/>
</dbReference>
<dbReference type="GO" id="GO:0000976">
    <property type="term" value="F:transcription cis-regulatory region binding"/>
    <property type="evidence" value="ECO:0007669"/>
    <property type="project" value="TreeGrafter"/>
</dbReference>
<organism evidence="5 6">
    <name type="scientific">Thalassococcus halodurans</name>
    <dbReference type="NCBI Taxonomy" id="373675"/>
    <lineage>
        <taxon>Bacteria</taxon>
        <taxon>Pseudomonadati</taxon>
        <taxon>Pseudomonadota</taxon>
        <taxon>Alphaproteobacteria</taxon>
        <taxon>Rhodobacterales</taxon>
        <taxon>Roseobacteraceae</taxon>
        <taxon>Thalassococcus</taxon>
    </lineage>
</organism>
<sequence length="335" mass="37374">MTQKFTIKEIAFQAGLSAATVDRALHARSHVRQITKDRVAAAIEELERQYAASRIEGRRFTIDVFIQSPRRFFSAVRWAFEAELPLVKPASIRARFHLFERIDDRDIVAKLKAIARRGSHGIVLKCPATPRIEACLSQIAERGIPVVTYVTDVADPLRLAYVGMENRKAGATAGYLMQRMRQRNGGILITLSSQLFLGEEHRRVGFANHMARHLPDTPIITVSEGLGMNTTTKASVLSALAQTPDITCVYSIGGGNRAVLEAFSEAGRDIDVFAAHDLDDTNRRLLDEGRLSFVLHHDFRQDARRVALHLLKHHRLLPADVSIEETEISIACPLL</sequence>
<dbReference type="GO" id="GO:0003700">
    <property type="term" value="F:DNA-binding transcription factor activity"/>
    <property type="evidence" value="ECO:0007669"/>
    <property type="project" value="TreeGrafter"/>
</dbReference>
<keyword evidence="2" id="KW-0238">DNA-binding</keyword>
<dbReference type="InterPro" id="IPR010982">
    <property type="entry name" value="Lambda_DNA-bd_dom_sf"/>
</dbReference>
<evidence type="ECO:0000256" key="2">
    <source>
        <dbReference type="ARBA" id="ARBA00023125"/>
    </source>
</evidence>
<dbReference type="Proteomes" id="UP000236752">
    <property type="component" value="Unassembled WGS sequence"/>
</dbReference>
<evidence type="ECO:0000256" key="1">
    <source>
        <dbReference type="ARBA" id="ARBA00023015"/>
    </source>
</evidence>
<dbReference type="InterPro" id="IPR028082">
    <property type="entry name" value="Peripla_BP_I"/>
</dbReference>
<dbReference type="PROSITE" id="PS50932">
    <property type="entry name" value="HTH_LACI_2"/>
    <property type="match status" value="1"/>
</dbReference>
<name>A0A1H5XCF2_9RHOB</name>
<dbReference type="InterPro" id="IPR025997">
    <property type="entry name" value="SBP_2_dom"/>
</dbReference>
<feature type="domain" description="HTH lacI-type" evidence="4">
    <location>
        <begin position="5"/>
        <end position="46"/>
    </location>
</feature>
<dbReference type="EMBL" id="FNUZ01000002">
    <property type="protein sequence ID" value="SEG09145.1"/>
    <property type="molecule type" value="Genomic_DNA"/>
</dbReference>
<dbReference type="Gene3D" id="1.10.260.40">
    <property type="entry name" value="lambda repressor-like DNA-binding domains"/>
    <property type="match status" value="1"/>
</dbReference>
<dbReference type="SUPFAM" id="SSF47413">
    <property type="entry name" value="lambda repressor-like DNA-binding domains"/>
    <property type="match status" value="1"/>
</dbReference>
<gene>
    <name evidence="5" type="ORF">SAMN04488045_1811</name>
</gene>
<reference evidence="5 6" key="1">
    <citation type="submission" date="2016-10" db="EMBL/GenBank/DDBJ databases">
        <authorList>
            <person name="de Groot N.N."/>
        </authorList>
    </citation>
    <scope>NUCLEOTIDE SEQUENCE [LARGE SCALE GENOMIC DNA]</scope>
    <source>
        <strain evidence="5 6">DSM 26915</strain>
    </source>
</reference>
<dbReference type="Pfam" id="PF00356">
    <property type="entry name" value="LacI"/>
    <property type="match status" value="1"/>
</dbReference>
<keyword evidence="6" id="KW-1185">Reference proteome</keyword>
<keyword evidence="3" id="KW-0804">Transcription</keyword>
<dbReference type="CDD" id="cd06307">
    <property type="entry name" value="PBP1_sugar_binding"/>
    <property type="match status" value="1"/>
</dbReference>
<proteinExistence type="predicted"/>
<keyword evidence="1" id="KW-0805">Transcription regulation</keyword>
<dbReference type="Pfam" id="PF13407">
    <property type="entry name" value="Peripla_BP_4"/>
    <property type="match status" value="1"/>
</dbReference>
<dbReference type="SUPFAM" id="SSF53822">
    <property type="entry name" value="Periplasmic binding protein-like I"/>
    <property type="match status" value="1"/>
</dbReference>
<dbReference type="AlphaFoldDB" id="A0A1H5XCF2"/>
<dbReference type="CDD" id="cd01392">
    <property type="entry name" value="HTH_LacI"/>
    <property type="match status" value="1"/>
</dbReference>
<dbReference type="PANTHER" id="PTHR30146:SF152">
    <property type="entry name" value="TRANSCRIPTIONAL REGULATORY PROTEIN"/>
    <property type="match status" value="1"/>
</dbReference>
<protein>
    <submittedName>
        <fullName evidence="5">LacI family transcriptional regulator</fullName>
    </submittedName>
</protein>
<dbReference type="SMART" id="SM00354">
    <property type="entry name" value="HTH_LACI"/>
    <property type="match status" value="1"/>
</dbReference>
<evidence type="ECO:0000313" key="5">
    <source>
        <dbReference type="EMBL" id="SEG09145.1"/>
    </source>
</evidence>
<evidence type="ECO:0000256" key="3">
    <source>
        <dbReference type="ARBA" id="ARBA00023163"/>
    </source>
</evidence>
<dbReference type="RefSeq" id="WP_103910106.1">
    <property type="nucleotide sequence ID" value="NZ_FNUZ01000002.1"/>
</dbReference>
<evidence type="ECO:0000259" key="4">
    <source>
        <dbReference type="PROSITE" id="PS50932"/>
    </source>
</evidence>
<accession>A0A1H5XCF2</accession>